<dbReference type="InterPro" id="IPR000412">
    <property type="entry name" value="ABC_2_transport"/>
</dbReference>
<feature type="transmembrane region" description="Helical" evidence="6">
    <location>
        <begin position="240"/>
        <end position="260"/>
    </location>
</feature>
<evidence type="ECO:0000256" key="4">
    <source>
        <dbReference type="ARBA" id="ARBA00023136"/>
    </source>
</evidence>
<comment type="caution">
    <text evidence="8">The sequence shown here is derived from an EMBL/GenBank/DDBJ whole genome shotgun (WGS) entry which is preliminary data.</text>
</comment>
<evidence type="ECO:0000256" key="1">
    <source>
        <dbReference type="ARBA" id="ARBA00004141"/>
    </source>
</evidence>
<keyword evidence="2 6" id="KW-0812">Transmembrane</keyword>
<keyword evidence="5" id="KW-0046">Antibiotic resistance</keyword>
<dbReference type="PANTHER" id="PTHR43229">
    <property type="entry name" value="NODULATION PROTEIN J"/>
    <property type="match status" value="1"/>
</dbReference>
<protein>
    <recommendedName>
        <fullName evidence="6">Transport permease protein</fullName>
    </recommendedName>
</protein>
<keyword evidence="6" id="KW-0813">Transport</keyword>
<evidence type="ECO:0000256" key="5">
    <source>
        <dbReference type="ARBA" id="ARBA00023251"/>
    </source>
</evidence>
<dbReference type="PIRSF" id="PIRSF006648">
    <property type="entry name" value="DrrB"/>
    <property type="match status" value="1"/>
</dbReference>
<dbReference type="InterPro" id="IPR047817">
    <property type="entry name" value="ABC2_TM_bact-type"/>
</dbReference>
<dbReference type="InterPro" id="IPR013525">
    <property type="entry name" value="ABC2_TM"/>
</dbReference>
<name>A0ABV6A6X8_9PSEU</name>
<sequence>MLATPAPRVRWAVRDGLLIARRDLTQWFREPQMVLWNLLFPVVSVLLFAFVFGSAMIAPEGGNYQDFLMPGFFAQTMAFGLSETIMAVQADSAKGVTDRFRSMPIAPSAVVLGRCFANMLYSVAGLAIVVLCGLAIGWRWHNGLDGALAAFALLLLLRLAMLWVGIVIGLKARHPEAVSGLIGLMYPVTMLTNAFADPARMPGVVGALAEANPLSWTITAIRGLFGNPVGAPSGWLGDNAVLLATVWPLVLSAVFLPLAVRAFQGLSR</sequence>
<feature type="transmembrane region" description="Helical" evidence="6">
    <location>
        <begin position="148"/>
        <end position="170"/>
    </location>
</feature>
<feature type="transmembrane region" description="Helical" evidence="6">
    <location>
        <begin position="67"/>
        <end position="88"/>
    </location>
</feature>
<feature type="domain" description="ABC transmembrane type-2" evidence="7">
    <location>
        <begin position="32"/>
        <end position="266"/>
    </location>
</feature>
<feature type="transmembrane region" description="Helical" evidence="6">
    <location>
        <begin position="34"/>
        <end position="55"/>
    </location>
</feature>
<dbReference type="RefSeq" id="WP_377858274.1">
    <property type="nucleotide sequence ID" value="NZ_JBHLZU010000023.1"/>
</dbReference>
<reference evidence="8 9" key="1">
    <citation type="submission" date="2024-09" db="EMBL/GenBank/DDBJ databases">
        <authorList>
            <person name="Sun Q."/>
            <person name="Mori K."/>
        </authorList>
    </citation>
    <scope>NUCLEOTIDE SEQUENCE [LARGE SCALE GENOMIC DNA]</scope>
    <source>
        <strain evidence="8 9">TBRC 7907</strain>
    </source>
</reference>
<comment type="subcellular location">
    <subcellularLocation>
        <location evidence="6">Cell membrane</location>
        <topology evidence="6">Multi-pass membrane protein</topology>
    </subcellularLocation>
    <subcellularLocation>
        <location evidence="1">Membrane</location>
        <topology evidence="1">Multi-pass membrane protein</topology>
    </subcellularLocation>
</comment>
<dbReference type="PROSITE" id="PS51012">
    <property type="entry name" value="ABC_TM2"/>
    <property type="match status" value="1"/>
</dbReference>
<dbReference type="PANTHER" id="PTHR43229:SF3">
    <property type="entry name" value="ABC-TYPE MULTIDRUG TRANSPORT SYSTEM, PERMEASE COMPONENT"/>
    <property type="match status" value="1"/>
</dbReference>
<comment type="similarity">
    <text evidence="6">Belongs to the ABC-2 integral membrane protein family.</text>
</comment>
<dbReference type="Pfam" id="PF01061">
    <property type="entry name" value="ABC2_membrane"/>
    <property type="match status" value="1"/>
</dbReference>
<accession>A0ABV6A6X8</accession>
<keyword evidence="6" id="KW-1003">Cell membrane</keyword>
<dbReference type="EMBL" id="JBHLZU010000023">
    <property type="protein sequence ID" value="MFB9907681.1"/>
    <property type="molecule type" value="Genomic_DNA"/>
</dbReference>
<evidence type="ECO:0000313" key="8">
    <source>
        <dbReference type="EMBL" id="MFB9907681.1"/>
    </source>
</evidence>
<dbReference type="InterPro" id="IPR051784">
    <property type="entry name" value="Nod_factor_ABC_transporter"/>
</dbReference>
<proteinExistence type="inferred from homology"/>
<evidence type="ECO:0000256" key="3">
    <source>
        <dbReference type="ARBA" id="ARBA00022989"/>
    </source>
</evidence>
<feature type="transmembrane region" description="Helical" evidence="6">
    <location>
        <begin position="109"/>
        <end position="136"/>
    </location>
</feature>
<feature type="transmembrane region" description="Helical" evidence="6">
    <location>
        <begin position="177"/>
        <end position="196"/>
    </location>
</feature>
<evidence type="ECO:0000256" key="2">
    <source>
        <dbReference type="ARBA" id="ARBA00022692"/>
    </source>
</evidence>
<evidence type="ECO:0000313" key="9">
    <source>
        <dbReference type="Proteomes" id="UP001589693"/>
    </source>
</evidence>
<organism evidence="8 9">
    <name type="scientific">Allokutzneria oryzae</name>
    <dbReference type="NCBI Taxonomy" id="1378989"/>
    <lineage>
        <taxon>Bacteria</taxon>
        <taxon>Bacillati</taxon>
        <taxon>Actinomycetota</taxon>
        <taxon>Actinomycetes</taxon>
        <taxon>Pseudonocardiales</taxon>
        <taxon>Pseudonocardiaceae</taxon>
        <taxon>Allokutzneria</taxon>
    </lineage>
</organism>
<evidence type="ECO:0000256" key="6">
    <source>
        <dbReference type="RuleBase" id="RU361157"/>
    </source>
</evidence>
<evidence type="ECO:0000259" key="7">
    <source>
        <dbReference type="PROSITE" id="PS51012"/>
    </source>
</evidence>
<keyword evidence="3 6" id="KW-1133">Transmembrane helix</keyword>
<keyword evidence="9" id="KW-1185">Reference proteome</keyword>
<keyword evidence="4 6" id="KW-0472">Membrane</keyword>
<dbReference type="Proteomes" id="UP001589693">
    <property type="component" value="Unassembled WGS sequence"/>
</dbReference>
<gene>
    <name evidence="8" type="ORF">ACFFQA_27420</name>
</gene>